<gene>
    <name evidence="2" type="ORF">EV688_10461</name>
</gene>
<protein>
    <submittedName>
        <fullName evidence="2">Atypical PilZ domain-containing cyclic di-GMP receptor</fullName>
    </submittedName>
</protein>
<keyword evidence="2" id="KW-0675">Receptor</keyword>
<evidence type="ECO:0000259" key="1">
    <source>
        <dbReference type="Pfam" id="PF16823"/>
    </source>
</evidence>
<dbReference type="Proteomes" id="UP000294980">
    <property type="component" value="Unassembled WGS sequence"/>
</dbReference>
<evidence type="ECO:0000313" key="2">
    <source>
        <dbReference type="EMBL" id="TCO76607.1"/>
    </source>
</evidence>
<accession>A0A4R2KUV0</accession>
<dbReference type="InterPro" id="IPR031800">
    <property type="entry name" value="PilZ_atypical"/>
</dbReference>
<organism evidence="2 3">
    <name type="scientific">Chromatocurvus halotolerans</name>
    <dbReference type="NCBI Taxonomy" id="1132028"/>
    <lineage>
        <taxon>Bacteria</taxon>
        <taxon>Pseudomonadati</taxon>
        <taxon>Pseudomonadota</taxon>
        <taxon>Gammaproteobacteria</taxon>
        <taxon>Cellvibrionales</taxon>
        <taxon>Halieaceae</taxon>
        <taxon>Chromatocurvus</taxon>
    </lineage>
</organism>
<reference evidence="2 3" key="1">
    <citation type="submission" date="2019-03" db="EMBL/GenBank/DDBJ databases">
        <title>Genomic Encyclopedia of Type Strains, Phase IV (KMG-IV): sequencing the most valuable type-strain genomes for metagenomic binning, comparative biology and taxonomic classification.</title>
        <authorList>
            <person name="Goeker M."/>
        </authorList>
    </citation>
    <scope>NUCLEOTIDE SEQUENCE [LARGE SCALE GENOMIC DNA]</scope>
    <source>
        <strain evidence="2 3">DSM 23344</strain>
    </source>
</reference>
<name>A0A4R2KUV0_9GAMM</name>
<dbReference type="RefSeq" id="WP_162883782.1">
    <property type="nucleotide sequence ID" value="NZ_QQSW01000002.1"/>
</dbReference>
<sequence length="179" mass="19869">MLNYTDYLPLEWTPGDPADADDKQRVATNLYVLEAVAAVEDNVPGRLHEEQPELQLELQRLDAKLQLLMDMVARLLRREESFPQRHAVRIAVDLIEVAGDLPGMSPGAEGLLSLHLHPAIPAPLQLSGSVVDDARDNEGHWLHFQAGPLSDPEKEALSRHVFRHHRRGIAAARQAGPPD</sequence>
<dbReference type="Pfam" id="PF16823">
    <property type="entry name" value="tPilZ"/>
    <property type="match status" value="1"/>
</dbReference>
<proteinExistence type="predicted"/>
<keyword evidence="3" id="KW-1185">Reference proteome</keyword>
<dbReference type="AlphaFoldDB" id="A0A4R2KUV0"/>
<evidence type="ECO:0000313" key="3">
    <source>
        <dbReference type="Proteomes" id="UP000294980"/>
    </source>
</evidence>
<feature type="domain" description="Cyclic di-GMP receptor atypical PilZ" evidence="1">
    <location>
        <begin position="33"/>
        <end position="173"/>
    </location>
</feature>
<dbReference type="EMBL" id="SLWX01000004">
    <property type="protein sequence ID" value="TCO76607.1"/>
    <property type="molecule type" value="Genomic_DNA"/>
</dbReference>
<comment type="caution">
    <text evidence="2">The sequence shown here is derived from an EMBL/GenBank/DDBJ whole genome shotgun (WGS) entry which is preliminary data.</text>
</comment>